<reference evidence="2" key="2">
    <citation type="journal article" date="2014" name="Int. J. Syst. Evol. Microbiol.">
        <title>Complete genome sequence of Corynebacterium casei LMG S-19264T (=DSM 44701T), isolated from a smear-ripened cheese.</title>
        <authorList>
            <consortium name="US DOE Joint Genome Institute (JGI-PGF)"/>
            <person name="Walter F."/>
            <person name="Albersmeier A."/>
            <person name="Kalinowski J."/>
            <person name="Ruckert C."/>
        </authorList>
    </citation>
    <scope>NUCLEOTIDE SEQUENCE</scope>
    <source>
        <strain evidence="2">CGMCC 1.8885</strain>
    </source>
</reference>
<reference evidence="3" key="3">
    <citation type="journal article" date="2019" name="Int. J. Syst. Evol. Microbiol.">
        <title>The Global Catalogue of Microorganisms (GCM) 10K type strain sequencing project: providing services to taxonomists for standard genome sequencing and annotation.</title>
        <authorList>
            <consortium name="The Broad Institute Genomics Platform"/>
            <consortium name="The Broad Institute Genome Sequencing Center for Infectious Disease"/>
            <person name="Wu L."/>
            <person name="Ma J."/>
        </authorList>
    </citation>
    <scope>NUCLEOTIDE SEQUENCE [LARGE SCALE GENOMIC DNA]</scope>
    <source>
        <strain evidence="3">CGMCC 1.8884</strain>
    </source>
</reference>
<dbReference type="Pfam" id="PF02585">
    <property type="entry name" value="PIG-L"/>
    <property type="match status" value="1"/>
</dbReference>
<sequence length="254" mass="27289">MSVGLTLSAPLDPLALPGPVWVVAPHPDDEALGCGALLAALTDAGREVWALLLTDGGASHPASLAYPRPRLSAERLREWRSGLSVLGVPPARTTALGLPDGALAGSVTPAARSQVWQALAQAIPGTVLLPWERDPHPDHRAAWRLLHGTLPPGALALEYAVWLPERGAEADWPRPDEAGELTFEVGRWRDAKARAIAAHRTQLGLIPDDPGGFTLTPEMVERALAGPERYFRRSYGFRLIPAQSGKRRLCIHIA</sequence>
<dbReference type="EMBL" id="BMLZ01000063">
    <property type="protein sequence ID" value="GGI67307.1"/>
    <property type="molecule type" value="Genomic_DNA"/>
</dbReference>
<name>A0AAV4KAA0_9DEIO</name>
<reference evidence="2" key="4">
    <citation type="submission" date="2023-08" db="EMBL/GenBank/DDBJ databases">
        <authorList>
            <person name="Sun Q."/>
            <person name="Zhou Y."/>
        </authorList>
    </citation>
    <scope>NUCLEOTIDE SEQUENCE</scope>
    <source>
        <strain evidence="1">CGMCC 1.8884</strain>
        <strain evidence="2">CGMCC 1.8885</strain>
    </source>
</reference>
<evidence type="ECO:0000313" key="4">
    <source>
        <dbReference type="Proteomes" id="UP000652720"/>
    </source>
</evidence>
<dbReference type="GO" id="GO:0016811">
    <property type="term" value="F:hydrolase activity, acting on carbon-nitrogen (but not peptide) bonds, in linear amides"/>
    <property type="evidence" value="ECO:0007669"/>
    <property type="project" value="TreeGrafter"/>
</dbReference>
<proteinExistence type="predicted"/>
<dbReference type="InterPro" id="IPR003737">
    <property type="entry name" value="GlcNAc_PI_deacetylase-related"/>
</dbReference>
<accession>A0AAV4KAA0</accession>
<evidence type="ECO:0000313" key="1">
    <source>
        <dbReference type="EMBL" id="GGI67307.1"/>
    </source>
</evidence>
<comment type="caution">
    <text evidence="2">The sequence shown here is derived from an EMBL/GenBank/DDBJ whole genome shotgun (WGS) entry which is preliminary data.</text>
</comment>
<dbReference type="Gene3D" id="3.40.50.10320">
    <property type="entry name" value="LmbE-like"/>
    <property type="match status" value="1"/>
</dbReference>
<keyword evidence="3" id="KW-1185">Reference proteome</keyword>
<dbReference type="Proteomes" id="UP000652720">
    <property type="component" value="Unassembled WGS sequence"/>
</dbReference>
<dbReference type="PANTHER" id="PTHR12993:SF29">
    <property type="entry name" value="BLR3841 PROTEIN"/>
    <property type="match status" value="1"/>
</dbReference>
<evidence type="ECO:0000313" key="2">
    <source>
        <dbReference type="EMBL" id="GGI93788.1"/>
    </source>
</evidence>
<gene>
    <name evidence="1" type="ORF">GCM10008021_29540</name>
    <name evidence="2" type="ORF">GCM10010914_30530</name>
</gene>
<dbReference type="EMBL" id="BMMA01000055">
    <property type="protein sequence ID" value="GGI93788.1"/>
    <property type="molecule type" value="Genomic_DNA"/>
</dbReference>
<dbReference type="SUPFAM" id="SSF102588">
    <property type="entry name" value="LmbE-like"/>
    <property type="match status" value="1"/>
</dbReference>
<dbReference type="Proteomes" id="UP000630135">
    <property type="component" value="Unassembled WGS sequence"/>
</dbReference>
<organism evidence="2 4">
    <name type="scientific">Deinococcus wulumuqiensis</name>
    <dbReference type="NCBI Taxonomy" id="980427"/>
    <lineage>
        <taxon>Bacteria</taxon>
        <taxon>Thermotogati</taxon>
        <taxon>Deinococcota</taxon>
        <taxon>Deinococci</taxon>
        <taxon>Deinococcales</taxon>
        <taxon>Deinococcaceae</taxon>
        <taxon>Deinococcus</taxon>
    </lineage>
</organism>
<dbReference type="InterPro" id="IPR024078">
    <property type="entry name" value="LmbE-like_dom_sf"/>
</dbReference>
<dbReference type="AlphaFoldDB" id="A0AAV4KAA0"/>
<protein>
    <submittedName>
        <fullName evidence="2">PIG-L domain-containing protein</fullName>
    </submittedName>
</protein>
<reference evidence="1" key="1">
    <citation type="journal article" date="2014" name="Int. J. Syst. Evol. Microbiol.">
        <title>Complete genome of a new Firmicutes species belonging to the dominant human colonic microbiota ('Ruminococcus bicirculans') reveals two chromosomes and a selective capacity to utilize plant glucans.</title>
        <authorList>
            <consortium name="NISC Comparative Sequencing Program"/>
            <person name="Wegmann U."/>
            <person name="Louis P."/>
            <person name="Goesmann A."/>
            <person name="Henrissat B."/>
            <person name="Duncan S.H."/>
            <person name="Flint H.J."/>
        </authorList>
    </citation>
    <scope>NUCLEOTIDE SEQUENCE</scope>
    <source>
        <strain evidence="1">CGMCC 1.8884</strain>
    </source>
</reference>
<dbReference type="PANTHER" id="PTHR12993">
    <property type="entry name" value="N-ACETYLGLUCOSAMINYL-PHOSPHATIDYLINOSITOL DE-N-ACETYLASE-RELATED"/>
    <property type="match status" value="1"/>
</dbReference>
<evidence type="ECO:0000313" key="3">
    <source>
        <dbReference type="Proteomes" id="UP000630135"/>
    </source>
</evidence>